<sequence length="309" mass="33267">MNSYSKLLTLICTIGLICQAGLSSYADEKTNVKRVRFYQVSPEGGAAKLFLVPGEYHTAGSPVFSPDGTKFAFDGRKSQQGESFSDGKVMVCNTDGSQLNAIGSGVMPSWSPAGNRVACSSISPRGAAVMHADGTQRELIVPDSWGAQWSPDGRKIAYTFYGPGGVTIQVYDLIEGTTISLFSLGDAPYNSIYWNMAWSPDSNWLCFKGRRSDNGTYDIATINAAGKNAGYKVHFNSDKAPYADMAWDPRGDRIVFGSGTRPGKLMQFNPAEDKAPTPIDIQVTGDIIGDVCFTPDGQNLVFNVSGTEE</sequence>
<accession>A0A517PXK3</accession>
<name>A0A517PXK3_9PLAN</name>
<organism evidence="2 3">
    <name type="scientific">Gimesia chilikensis</name>
    <dbReference type="NCBI Taxonomy" id="2605989"/>
    <lineage>
        <taxon>Bacteria</taxon>
        <taxon>Pseudomonadati</taxon>
        <taxon>Planctomycetota</taxon>
        <taxon>Planctomycetia</taxon>
        <taxon>Planctomycetales</taxon>
        <taxon>Planctomycetaceae</taxon>
        <taxon>Gimesia</taxon>
    </lineage>
</organism>
<gene>
    <name evidence="2" type="ORF">HG66A1_58780</name>
</gene>
<reference evidence="2 3" key="1">
    <citation type="submission" date="2019-02" db="EMBL/GenBank/DDBJ databases">
        <title>Deep-cultivation of Planctomycetes and their phenomic and genomic characterization uncovers novel biology.</title>
        <authorList>
            <person name="Wiegand S."/>
            <person name="Jogler M."/>
            <person name="Boedeker C."/>
            <person name="Pinto D."/>
            <person name="Vollmers J."/>
            <person name="Rivas-Marin E."/>
            <person name="Kohn T."/>
            <person name="Peeters S.H."/>
            <person name="Heuer A."/>
            <person name="Rast P."/>
            <person name="Oberbeckmann S."/>
            <person name="Bunk B."/>
            <person name="Jeske O."/>
            <person name="Meyerdierks A."/>
            <person name="Storesund J.E."/>
            <person name="Kallscheuer N."/>
            <person name="Luecker S."/>
            <person name="Lage O.M."/>
            <person name="Pohl T."/>
            <person name="Merkel B.J."/>
            <person name="Hornburger P."/>
            <person name="Mueller R.-W."/>
            <person name="Bruemmer F."/>
            <person name="Labrenz M."/>
            <person name="Spormann A.M."/>
            <person name="Op den Camp H."/>
            <person name="Overmann J."/>
            <person name="Amann R."/>
            <person name="Jetten M.S.M."/>
            <person name="Mascher T."/>
            <person name="Medema M.H."/>
            <person name="Devos D.P."/>
            <person name="Kaster A.-K."/>
            <person name="Ovreas L."/>
            <person name="Rohde M."/>
            <person name="Galperin M.Y."/>
            <person name="Jogler C."/>
        </authorList>
    </citation>
    <scope>NUCLEOTIDE SEQUENCE [LARGE SCALE GENOMIC DNA]</scope>
    <source>
        <strain evidence="2 3">HG66A1</strain>
    </source>
</reference>
<dbReference type="SUPFAM" id="SSF82171">
    <property type="entry name" value="DPP6 N-terminal domain-like"/>
    <property type="match status" value="1"/>
</dbReference>
<dbReference type="PANTHER" id="PTHR36842:SF1">
    <property type="entry name" value="PROTEIN TOLB"/>
    <property type="match status" value="1"/>
</dbReference>
<dbReference type="EMBL" id="CP036266">
    <property type="protein sequence ID" value="QDT24052.1"/>
    <property type="molecule type" value="Genomic_DNA"/>
</dbReference>
<evidence type="ECO:0000256" key="1">
    <source>
        <dbReference type="ARBA" id="ARBA00009820"/>
    </source>
</evidence>
<comment type="similarity">
    <text evidence="1">Belongs to the TolB family.</text>
</comment>
<dbReference type="RefSeq" id="WP_145192380.1">
    <property type="nucleotide sequence ID" value="NZ_CP036266.1"/>
</dbReference>
<dbReference type="PANTHER" id="PTHR36842">
    <property type="entry name" value="PROTEIN TOLB HOMOLOG"/>
    <property type="match status" value="1"/>
</dbReference>
<dbReference type="Pfam" id="PF07676">
    <property type="entry name" value="PD40"/>
    <property type="match status" value="3"/>
</dbReference>
<proteinExistence type="inferred from homology"/>
<dbReference type="OrthoDB" id="269409at2"/>
<keyword evidence="3" id="KW-1185">Reference proteome</keyword>
<dbReference type="Proteomes" id="UP000320421">
    <property type="component" value="Chromosome"/>
</dbReference>
<dbReference type="InterPro" id="IPR011659">
    <property type="entry name" value="WD40"/>
</dbReference>
<evidence type="ECO:0000313" key="3">
    <source>
        <dbReference type="Proteomes" id="UP000320421"/>
    </source>
</evidence>
<dbReference type="Gene3D" id="2.120.10.30">
    <property type="entry name" value="TolB, C-terminal domain"/>
    <property type="match status" value="1"/>
</dbReference>
<evidence type="ECO:0000313" key="2">
    <source>
        <dbReference type="EMBL" id="QDT24052.1"/>
    </source>
</evidence>
<dbReference type="InterPro" id="IPR011042">
    <property type="entry name" value="6-blade_b-propeller_TolB-like"/>
</dbReference>
<dbReference type="AlphaFoldDB" id="A0A517PXK3"/>
<protein>
    <submittedName>
        <fullName evidence="2">Translocation protein TolB</fullName>
    </submittedName>
</protein>